<gene>
    <name evidence="2" type="ORF">MTR67_035124</name>
</gene>
<name>A0AAF0U9L6_SOLVR</name>
<feature type="region of interest" description="Disordered" evidence="1">
    <location>
        <begin position="62"/>
        <end position="92"/>
    </location>
</feature>
<proteinExistence type="predicted"/>
<dbReference type="AlphaFoldDB" id="A0AAF0U9L6"/>
<evidence type="ECO:0000256" key="1">
    <source>
        <dbReference type="SAM" id="MobiDB-lite"/>
    </source>
</evidence>
<protein>
    <submittedName>
        <fullName evidence="2">Uncharacterized protein</fullName>
    </submittedName>
</protein>
<organism evidence="2 3">
    <name type="scientific">Solanum verrucosum</name>
    <dbReference type="NCBI Taxonomy" id="315347"/>
    <lineage>
        <taxon>Eukaryota</taxon>
        <taxon>Viridiplantae</taxon>
        <taxon>Streptophyta</taxon>
        <taxon>Embryophyta</taxon>
        <taxon>Tracheophyta</taxon>
        <taxon>Spermatophyta</taxon>
        <taxon>Magnoliopsida</taxon>
        <taxon>eudicotyledons</taxon>
        <taxon>Gunneridae</taxon>
        <taxon>Pentapetalae</taxon>
        <taxon>asterids</taxon>
        <taxon>lamiids</taxon>
        <taxon>Solanales</taxon>
        <taxon>Solanaceae</taxon>
        <taxon>Solanoideae</taxon>
        <taxon>Solaneae</taxon>
        <taxon>Solanum</taxon>
    </lineage>
</organism>
<reference evidence="2" key="1">
    <citation type="submission" date="2023-08" db="EMBL/GenBank/DDBJ databases">
        <title>A de novo genome assembly of Solanum verrucosum Schlechtendal, a Mexican diploid species geographically isolated from the other diploid A-genome species in potato relatives.</title>
        <authorList>
            <person name="Hosaka K."/>
        </authorList>
    </citation>
    <scope>NUCLEOTIDE SEQUENCE</scope>
    <source>
        <tissue evidence="2">Young leaves</tissue>
    </source>
</reference>
<evidence type="ECO:0000313" key="2">
    <source>
        <dbReference type="EMBL" id="WMV41739.1"/>
    </source>
</evidence>
<dbReference type="Proteomes" id="UP001234989">
    <property type="component" value="Chromosome 8"/>
</dbReference>
<feature type="compositionally biased region" description="Basic and acidic residues" evidence="1">
    <location>
        <begin position="74"/>
        <end position="92"/>
    </location>
</feature>
<dbReference type="EMBL" id="CP133619">
    <property type="protein sequence ID" value="WMV41739.1"/>
    <property type="molecule type" value="Genomic_DNA"/>
</dbReference>
<keyword evidence="3" id="KW-1185">Reference proteome</keyword>
<sequence length="107" mass="12266">MIGRQKTRRAWHTREDEVAMRAPSSLSISKEQRLKDQERDETIAKLMTQIDLLTSHVIGGRSNNVNAMSLSGDKCSKDERPKPKETNVDPESFRTEDMLAHILFQVK</sequence>
<accession>A0AAF0U9L6</accession>
<evidence type="ECO:0000313" key="3">
    <source>
        <dbReference type="Proteomes" id="UP001234989"/>
    </source>
</evidence>